<evidence type="ECO:0000313" key="3">
    <source>
        <dbReference type="Proteomes" id="UP001626628"/>
    </source>
</evidence>
<keyword evidence="3" id="KW-1185">Reference proteome</keyword>
<dbReference type="EMBL" id="CP147982">
    <property type="protein sequence ID" value="WXK76974.1"/>
    <property type="molecule type" value="Genomic_DNA"/>
</dbReference>
<keyword evidence="1" id="KW-0732">Signal</keyword>
<evidence type="ECO:0008006" key="4">
    <source>
        <dbReference type="Google" id="ProtNLM"/>
    </source>
</evidence>
<dbReference type="RefSeq" id="WP_407286398.1">
    <property type="nucleotide sequence ID" value="NZ_CP147982.1"/>
</dbReference>
<name>A0ABZ2QPI2_9ACTN</name>
<protein>
    <recommendedName>
        <fullName evidence="4">Secreted protein</fullName>
    </recommendedName>
</protein>
<proteinExistence type="predicted"/>
<evidence type="ECO:0000313" key="2">
    <source>
        <dbReference type="EMBL" id="WXK76974.1"/>
    </source>
</evidence>
<sequence>MKIAKAAASAVGVVLMLGAASPALAAPAPRGDDQLVDSSTVSKNEVKNPLKDINAEVLIAGVSKVADKLATKNDLASKTNVLGGAATR</sequence>
<feature type="signal peptide" evidence="1">
    <location>
        <begin position="1"/>
        <end position="25"/>
    </location>
</feature>
<dbReference type="Proteomes" id="UP001626628">
    <property type="component" value="Chromosome"/>
</dbReference>
<gene>
    <name evidence="2" type="ORF">WAB15_13735</name>
</gene>
<organism evidence="2 3">
    <name type="scientific">Streptomyces sirii</name>
    <dbReference type="NCBI Taxonomy" id="3127701"/>
    <lineage>
        <taxon>Bacteria</taxon>
        <taxon>Bacillati</taxon>
        <taxon>Actinomycetota</taxon>
        <taxon>Actinomycetes</taxon>
        <taxon>Kitasatosporales</taxon>
        <taxon>Streptomycetaceae</taxon>
        <taxon>Streptomyces</taxon>
    </lineage>
</organism>
<accession>A0ABZ2QPI2</accession>
<feature type="chain" id="PRO_5046449629" description="Secreted protein" evidence="1">
    <location>
        <begin position="26"/>
        <end position="88"/>
    </location>
</feature>
<reference evidence="2 3" key="1">
    <citation type="submission" date="2024-03" db="EMBL/GenBank/DDBJ databases">
        <title>The complete genome of Streptomyces sirii sp.nov.</title>
        <authorList>
            <person name="Zakalyukina Y.V."/>
            <person name="Belik A.R."/>
            <person name="Biryukov M.V."/>
            <person name="Baturina O.A."/>
            <person name="Kabilov M.R."/>
        </authorList>
    </citation>
    <scope>NUCLEOTIDE SEQUENCE [LARGE SCALE GENOMIC DNA]</scope>
    <source>
        <strain evidence="2 3">BP-8</strain>
    </source>
</reference>
<evidence type="ECO:0000256" key="1">
    <source>
        <dbReference type="SAM" id="SignalP"/>
    </source>
</evidence>